<dbReference type="EMBL" id="AP018553">
    <property type="protein sequence ID" value="BBD73722.1"/>
    <property type="molecule type" value="Genomic_DNA"/>
</dbReference>
<dbReference type="RefSeq" id="WP_126450996.1">
    <property type="nucleotide sequence ID" value="NZ_AP018553.1"/>
</dbReference>
<keyword evidence="4" id="KW-1185">Reference proteome</keyword>
<dbReference type="KEGG" id="sacd:HS1genome_2111"/>
<accession>A0A348B6C0</accession>
<feature type="transmembrane region" description="Helical" evidence="1">
    <location>
        <begin position="37"/>
        <end position="56"/>
    </location>
</feature>
<evidence type="ECO:0000256" key="1">
    <source>
        <dbReference type="SAM" id="Phobius"/>
    </source>
</evidence>
<keyword evidence="1" id="KW-0472">Membrane</keyword>
<evidence type="ECO:0000313" key="3">
    <source>
        <dbReference type="EMBL" id="GGT97876.1"/>
    </source>
</evidence>
<feature type="transmembrane region" description="Helical" evidence="1">
    <location>
        <begin position="198"/>
        <end position="217"/>
    </location>
</feature>
<reference evidence="4" key="2">
    <citation type="submission" date="2018-04" db="EMBL/GenBank/DDBJ databases">
        <title>Complete genome sequence of Sulfodiicoccus acidiphilus strain HS-1.</title>
        <authorList>
            <person name="Sakai H.D."/>
            <person name="Kurosawa N."/>
        </authorList>
    </citation>
    <scope>NUCLEOTIDE SEQUENCE [LARGE SCALE GENOMIC DNA]</scope>
    <source>
        <strain evidence="4">HS-1</strain>
    </source>
</reference>
<feature type="transmembrane region" description="Helical" evidence="1">
    <location>
        <begin position="12"/>
        <end position="30"/>
    </location>
</feature>
<feature type="transmembrane region" description="Helical" evidence="1">
    <location>
        <begin position="261"/>
        <end position="285"/>
    </location>
</feature>
<dbReference type="AlphaFoldDB" id="A0A348B6C0"/>
<dbReference type="OrthoDB" id="44205at2157"/>
<dbReference type="Proteomes" id="UP000616143">
    <property type="component" value="Unassembled WGS sequence"/>
</dbReference>
<name>A0A348B6C0_9CREN</name>
<organism evidence="2 4">
    <name type="scientific">Sulfodiicoccus acidiphilus</name>
    <dbReference type="NCBI Taxonomy" id="1670455"/>
    <lineage>
        <taxon>Archaea</taxon>
        <taxon>Thermoproteota</taxon>
        <taxon>Thermoprotei</taxon>
        <taxon>Sulfolobales</taxon>
        <taxon>Sulfolobaceae</taxon>
        <taxon>Sulfodiicoccus</taxon>
    </lineage>
</organism>
<reference evidence="3" key="4">
    <citation type="submission" date="2020-09" db="EMBL/GenBank/DDBJ databases">
        <authorList>
            <person name="Sun Q."/>
            <person name="Ohkuma M."/>
        </authorList>
    </citation>
    <scope>NUCLEOTIDE SEQUENCE</scope>
    <source>
        <strain evidence="3">JCM 31740</strain>
    </source>
</reference>
<feature type="transmembrane region" description="Helical" evidence="1">
    <location>
        <begin position="106"/>
        <end position="124"/>
    </location>
</feature>
<keyword evidence="1" id="KW-0812">Transmembrane</keyword>
<dbReference type="EMBL" id="BMQS01000012">
    <property type="protein sequence ID" value="GGT97876.1"/>
    <property type="molecule type" value="Genomic_DNA"/>
</dbReference>
<reference evidence="3" key="1">
    <citation type="journal article" date="2014" name="Int. J. Syst. Evol. Microbiol.">
        <title>Complete genome sequence of Corynebacterium casei LMG S-19264T (=DSM 44701T), isolated from a smear-ripened cheese.</title>
        <authorList>
            <consortium name="US DOE Joint Genome Institute (JGI-PGF)"/>
            <person name="Walter F."/>
            <person name="Albersmeier A."/>
            <person name="Kalinowski J."/>
            <person name="Ruckert C."/>
        </authorList>
    </citation>
    <scope>NUCLEOTIDE SEQUENCE</scope>
    <source>
        <strain evidence="3">JCM 31740</strain>
    </source>
</reference>
<feature type="transmembrane region" description="Helical" evidence="1">
    <location>
        <begin position="163"/>
        <end position="186"/>
    </location>
</feature>
<evidence type="ECO:0000313" key="4">
    <source>
        <dbReference type="Proteomes" id="UP000276741"/>
    </source>
</evidence>
<keyword evidence="1" id="KW-1133">Transmembrane helix</keyword>
<sequence length="298" mass="33251">MKSVIPWGVNVPFVYLAFALWGAGAVELLRYPSVHPYLMMLGAYSLYFGMIQRLFFPARKYFVTQLMSMAVGIPLHWGQVTGSAALLATEVWSLVDVKRYGSKYPVNYLVLSSVPMTLLAWTIYGGNYWLLVPPLLSYLLGVNEGVFSSTLRIRPRMGIQQLPIMASVMASWFFPVAVVPAVLIYVASFGWKGARPRLSALITLVVMVVVPTSSVWLGYQVHAFTLGIMSPLFSSCVTFSLSSENYDLEWPAPLLFAASYFTRQLSLLLSGLPWITGMIFLLFLISRKLGLKSLLLDF</sequence>
<protein>
    <submittedName>
        <fullName evidence="2">Uncharacterized protein</fullName>
    </submittedName>
</protein>
<gene>
    <name evidence="3" type="ORF">GCM10007116_14280</name>
    <name evidence="2" type="ORF">HS1genome_2111</name>
</gene>
<proteinExistence type="predicted"/>
<evidence type="ECO:0000313" key="2">
    <source>
        <dbReference type="EMBL" id="BBD73722.1"/>
    </source>
</evidence>
<reference evidence="2" key="3">
    <citation type="journal article" date="2019" name="BMC Res. Notes">
        <title>Complete genome sequence of the Sulfodiicoccus acidiphilus strain HS-1T, the first crenarchaeon that lacks polB3, isolated from an acidic hot spring in Ohwaku-dani, Hakone, Japan.</title>
        <authorList>
            <person name="Sakai H.D."/>
            <person name="Kurosawa N."/>
        </authorList>
    </citation>
    <scope>NUCLEOTIDE SEQUENCE</scope>
    <source>
        <strain evidence="2">HS-1</strain>
    </source>
</reference>
<dbReference type="Proteomes" id="UP000276741">
    <property type="component" value="Chromosome"/>
</dbReference>
<dbReference type="GeneID" id="38667570"/>